<evidence type="ECO:0000313" key="1">
    <source>
        <dbReference type="EMBL" id="KAF7296955.1"/>
    </source>
</evidence>
<comment type="caution">
    <text evidence="1">The sequence shown here is derived from an EMBL/GenBank/DDBJ whole genome shotgun (WGS) entry which is preliminary data.</text>
</comment>
<reference evidence="1" key="1">
    <citation type="submission" date="2020-05" db="EMBL/GenBank/DDBJ databases">
        <title>Mycena genomes resolve the evolution of fungal bioluminescence.</title>
        <authorList>
            <person name="Tsai I.J."/>
        </authorList>
    </citation>
    <scope>NUCLEOTIDE SEQUENCE</scope>
    <source>
        <strain evidence="1">171206Taipei</strain>
    </source>
</reference>
<dbReference type="Proteomes" id="UP000636479">
    <property type="component" value="Unassembled WGS sequence"/>
</dbReference>
<proteinExistence type="predicted"/>
<evidence type="ECO:0000313" key="2">
    <source>
        <dbReference type="Proteomes" id="UP000636479"/>
    </source>
</evidence>
<protein>
    <submittedName>
        <fullName evidence="1">Uncharacterized protein</fullName>
    </submittedName>
</protein>
<organism evidence="1 2">
    <name type="scientific">Mycena indigotica</name>
    <dbReference type="NCBI Taxonomy" id="2126181"/>
    <lineage>
        <taxon>Eukaryota</taxon>
        <taxon>Fungi</taxon>
        <taxon>Dikarya</taxon>
        <taxon>Basidiomycota</taxon>
        <taxon>Agaricomycotina</taxon>
        <taxon>Agaricomycetes</taxon>
        <taxon>Agaricomycetidae</taxon>
        <taxon>Agaricales</taxon>
        <taxon>Marasmiineae</taxon>
        <taxon>Mycenaceae</taxon>
        <taxon>Mycena</taxon>
    </lineage>
</organism>
<dbReference type="GeneID" id="59348418"/>
<dbReference type="RefSeq" id="XP_037217314.1">
    <property type="nucleotide sequence ID" value="XM_037365902.1"/>
</dbReference>
<accession>A0A8H6SDV9</accession>
<name>A0A8H6SDV9_9AGAR</name>
<gene>
    <name evidence="1" type="ORF">MIND_00927500</name>
</gene>
<dbReference type="AlphaFoldDB" id="A0A8H6SDV9"/>
<sequence>MTDLQPRLPPELERAIFAMAAALHPSMTVPLLLVARRVLIWIEPMLYSSTILEEESHLDAFLRMVARDPEMARGAVRHVVVPFTRGTTAAQDTIRTALSACTRLDRLAVGSCTWSAALLADLSAAGVRLTRFAGHVTTGGPTGFSTLQLLFGALTHLEVFDELHDATPLLTALPCLTHVAISMPTMNDGERAVNDLMRSLPRLKVFCIVWSINRHTSTSHFVFTDARIVMCVYEEWFDAIVDGPSYWELAEVHIAKKARREIPDNECWASVE</sequence>
<keyword evidence="2" id="KW-1185">Reference proteome</keyword>
<dbReference type="EMBL" id="JACAZF010000008">
    <property type="protein sequence ID" value="KAF7296955.1"/>
    <property type="molecule type" value="Genomic_DNA"/>
</dbReference>
<dbReference type="OrthoDB" id="2900663at2759"/>